<protein>
    <recommendedName>
        <fullName evidence="4">Inositol polyphosphate-related phosphatase domain-containing protein</fullName>
    </recommendedName>
</protein>
<sequence>MNPLIMVDLTLFLLTWNVKDTGPDNGYGDLLNYAFSSSNGTKEPDLIAIGLQEVSFKILGPEPWVTRTKEILAERDYVMVKKNQLVGILLMVLVKRQSLLDFTNIKTDYTRTGLGGLWGNKGAVSTRFDHKGVSIVITNSHLAAHDYNLETRITEFKKIYGGQSFEIKNPDYRTMSIGDHDLSLWLGDLNFRLDDLTGQEILQKIVTADLTKDSNERKNLLTELLDHDQLSNSMRLGKVFVGYTEDPINFSPTYKFVAWSNEYDLGRKPAWCDRILYKDKGSINLETNNYRSHPDFSQSDHKPVSNFFSLNLPKRLKREISPSKIKFIIPTDWKIHHDSSAFYTFDTPEINSRQMHSSQHENTPDRELNLQTGINRRRRSASRDKTTKLSEFDWIGLYPANFTDIEEPITFVWANPESIPKQNTSTIRQERSTLSASFDPMASTSSTDSSDSVRGPSSSSAPIFRVDFSELVLLKPGQFRLLYFNEDGQLLAISDPFSIHR</sequence>
<dbReference type="EnsemblMetazoa" id="tetur16g01280.1">
    <property type="protein sequence ID" value="tetur16g01280.1"/>
    <property type="gene ID" value="tetur16g01280"/>
</dbReference>
<evidence type="ECO:0000256" key="3">
    <source>
        <dbReference type="SAM" id="SignalP"/>
    </source>
</evidence>
<dbReference type="InterPro" id="IPR000300">
    <property type="entry name" value="IPPc"/>
</dbReference>
<feature type="chain" id="PRO_5004591775" description="Inositol polyphosphate-related phosphatase domain-containing protein" evidence="3">
    <location>
        <begin position="22"/>
        <end position="501"/>
    </location>
</feature>
<dbReference type="SMART" id="SM00128">
    <property type="entry name" value="IPPc"/>
    <property type="match status" value="1"/>
</dbReference>
<dbReference type="Gene3D" id="2.60.40.2840">
    <property type="match status" value="1"/>
</dbReference>
<feature type="domain" description="Inositol polyphosphate-related phosphatase" evidence="4">
    <location>
        <begin position="7"/>
        <end position="317"/>
    </location>
</feature>
<dbReference type="GO" id="GO:0005886">
    <property type="term" value="C:plasma membrane"/>
    <property type="evidence" value="ECO:0007669"/>
    <property type="project" value="TreeGrafter"/>
</dbReference>
<dbReference type="OMA" id="EEGPNDW"/>
<name>T1KNK3_TETUR</name>
<dbReference type="InterPro" id="IPR041611">
    <property type="entry name" value="SKICH"/>
</dbReference>
<dbReference type="EMBL" id="CAEY01000277">
    <property type="status" value="NOT_ANNOTATED_CDS"/>
    <property type="molecule type" value="Genomic_DNA"/>
</dbReference>
<dbReference type="PANTHER" id="PTHR11200">
    <property type="entry name" value="INOSITOL 5-PHOSPHATASE"/>
    <property type="match status" value="1"/>
</dbReference>
<dbReference type="eggNOG" id="KOG0565">
    <property type="taxonomic scope" value="Eukaryota"/>
</dbReference>
<dbReference type="Proteomes" id="UP000015104">
    <property type="component" value="Unassembled WGS sequence"/>
</dbReference>
<dbReference type="KEGG" id="tut:107365823"/>
<dbReference type="GO" id="GO:0001726">
    <property type="term" value="C:ruffle"/>
    <property type="evidence" value="ECO:0007669"/>
    <property type="project" value="TreeGrafter"/>
</dbReference>
<dbReference type="STRING" id="32264.T1KNK3"/>
<evidence type="ECO:0000256" key="2">
    <source>
        <dbReference type="SAM" id="MobiDB-lite"/>
    </source>
</evidence>
<feature type="region of interest" description="Disordered" evidence="2">
    <location>
        <begin position="422"/>
        <end position="456"/>
    </location>
</feature>
<dbReference type="Pfam" id="PF22669">
    <property type="entry name" value="Exo_endo_phos2"/>
    <property type="match status" value="1"/>
</dbReference>
<feature type="compositionally biased region" description="Low complexity" evidence="2">
    <location>
        <begin position="443"/>
        <end position="456"/>
    </location>
</feature>
<dbReference type="Pfam" id="PF17751">
    <property type="entry name" value="SKICH"/>
    <property type="match status" value="1"/>
</dbReference>
<dbReference type="InterPro" id="IPR036691">
    <property type="entry name" value="Endo/exonu/phosph_ase_sf"/>
</dbReference>
<evidence type="ECO:0000313" key="5">
    <source>
        <dbReference type="EnsemblMetazoa" id="tetur16g01280.1"/>
    </source>
</evidence>
<evidence type="ECO:0000256" key="1">
    <source>
        <dbReference type="ARBA" id="ARBA00005910"/>
    </source>
</evidence>
<evidence type="ECO:0000259" key="4">
    <source>
        <dbReference type="SMART" id="SM00128"/>
    </source>
</evidence>
<proteinExistence type="inferred from homology"/>
<keyword evidence="3" id="KW-0732">Signal</keyword>
<reference evidence="6" key="1">
    <citation type="submission" date="2011-08" db="EMBL/GenBank/DDBJ databases">
        <authorList>
            <person name="Rombauts S."/>
        </authorList>
    </citation>
    <scope>NUCLEOTIDE SEQUENCE</scope>
    <source>
        <strain evidence="6">London</strain>
    </source>
</reference>
<dbReference type="InterPro" id="IPR046985">
    <property type="entry name" value="IP5"/>
</dbReference>
<feature type="signal peptide" evidence="3">
    <location>
        <begin position="1"/>
        <end position="21"/>
    </location>
</feature>
<dbReference type="AlphaFoldDB" id="T1KNK3"/>
<dbReference type="GO" id="GO:0005737">
    <property type="term" value="C:cytoplasm"/>
    <property type="evidence" value="ECO:0007669"/>
    <property type="project" value="TreeGrafter"/>
</dbReference>
<dbReference type="PANTHER" id="PTHR11200:SF275">
    <property type="entry name" value="LD06095P"/>
    <property type="match status" value="1"/>
</dbReference>
<dbReference type="GO" id="GO:0046856">
    <property type="term" value="P:phosphatidylinositol dephosphorylation"/>
    <property type="evidence" value="ECO:0007669"/>
    <property type="project" value="InterPro"/>
</dbReference>
<comment type="similarity">
    <text evidence="1">Belongs to the inositol 1,4,5-trisphosphate 5-phosphatase type II family.</text>
</comment>
<organism evidence="5 6">
    <name type="scientific">Tetranychus urticae</name>
    <name type="common">Two-spotted spider mite</name>
    <dbReference type="NCBI Taxonomy" id="32264"/>
    <lineage>
        <taxon>Eukaryota</taxon>
        <taxon>Metazoa</taxon>
        <taxon>Ecdysozoa</taxon>
        <taxon>Arthropoda</taxon>
        <taxon>Chelicerata</taxon>
        <taxon>Arachnida</taxon>
        <taxon>Acari</taxon>
        <taxon>Acariformes</taxon>
        <taxon>Trombidiformes</taxon>
        <taxon>Prostigmata</taxon>
        <taxon>Eleutherengona</taxon>
        <taxon>Raphignathae</taxon>
        <taxon>Tetranychoidea</taxon>
        <taxon>Tetranychidae</taxon>
        <taxon>Tetranychus</taxon>
    </lineage>
</organism>
<dbReference type="HOGENOM" id="CLU_011711_3_2_1"/>
<dbReference type="GO" id="GO:0004439">
    <property type="term" value="F:phosphatidylinositol-4,5-bisphosphate 5-phosphatase activity"/>
    <property type="evidence" value="ECO:0007669"/>
    <property type="project" value="TreeGrafter"/>
</dbReference>
<dbReference type="OrthoDB" id="62798at2759"/>
<feature type="compositionally biased region" description="Polar residues" evidence="2">
    <location>
        <begin position="422"/>
        <end position="436"/>
    </location>
</feature>
<evidence type="ECO:0000313" key="6">
    <source>
        <dbReference type="Proteomes" id="UP000015104"/>
    </source>
</evidence>
<dbReference type="Gene3D" id="3.60.10.10">
    <property type="entry name" value="Endonuclease/exonuclease/phosphatase"/>
    <property type="match status" value="1"/>
</dbReference>
<gene>
    <name evidence="5" type="primary">107365823</name>
</gene>
<keyword evidence="6" id="KW-1185">Reference proteome</keyword>
<reference evidence="5" key="2">
    <citation type="submission" date="2015-06" db="UniProtKB">
        <authorList>
            <consortium name="EnsemblMetazoa"/>
        </authorList>
    </citation>
    <scope>IDENTIFICATION</scope>
</reference>
<accession>T1KNK3</accession>
<dbReference type="SUPFAM" id="SSF56219">
    <property type="entry name" value="DNase I-like"/>
    <property type="match status" value="1"/>
</dbReference>